<keyword evidence="1" id="KW-1133">Transmembrane helix</keyword>
<comment type="caution">
    <text evidence="2">The sequence shown here is derived from an EMBL/GenBank/DDBJ whole genome shotgun (WGS) entry which is preliminary data.</text>
</comment>
<proteinExistence type="predicted"/>
<evidence type="ECO:0000256" key="1">
    <source>
        <dbReference type="SAM" id="Phobius"/>
    </source>
</evidence>
<accession>A0A8J6DDU8</accession>
<dbReference type="EMBL" id="JAHUZN010000001">
    <property type="protein sequence ID" value="KAG8504260.1"/>
    <property type="molecule type" value="Genomic_DNA"/>
</dbReference>
<gene>
    <name evidence="2" type="ORF">CXB51_002572</name>
</gene>
<organism evidence="2 3">
    <name type="scientific">Gossypium anomalum</name>
    <dbReference type="NCBI Taxonomy" id="47600"/>
    <lineage>
        <taxon>Eukaryota</taxon>
        <taxon>Viridiplantae</taxon>
        <taxon>Streptophyta</taxon>
        <taxon>Embryophyta</taxon>
        <taxon>Tracheophyta</taxon>
        <taxon>Spermatophyta</taxon>
        <taxon>Magnoliopsida</taxon>
        <taxon>eudicotyledons</taxon>
        <taxon>Gunneridae</taxon>
        <taxon>Pentapetalae</taxon>
        <taxon>rosids</taxon>
        <taxon>malvids</taxon>
        <taxon>Malvales</taxon>
        <taxon>Malvaceae</taxon>
        <taxon>Malvoideae</taxon>
        <taxon>Gossypium</taxon>
    </lineage>
</organism>
<sequence>MIHLSSFHACMLFDPHIALSILSFIGSSCLLSLRKLKREHTKILWWTLNESEEYGMCLGAACRSSFAFTGLYHAPTNGG</sequence>
<keyword evidence="1" id="KW-0472">Membrane</keyword>
<protein>
    <submittedName>
        <fullName evidence="2">Uncharacterized protein</fullName>
    </submittedName>
</protein>
<evidence type="ECO:0000313" key="3">
    <source>
        <dbReference type="Proteomes" id="UP000701853"/>
    </source>
</evidence>
<keyword evidence="1" id="KW-0812">Transmembrane</keyword>
<feature type="transmembrane region" description="Helical" evidence="1">
    <location>
        <begin position="12"/>
        <end position="33"/>
    </location>
</feature>
<dbReference type="AlphaFoldDB" id="A0A8J6DDU8"/>
<keyword evidence="3" id="KW-1185">Reference proteome</keyword>
<dbReference type="Proteomes" id="UP000701853">
    <property type="component" value="Chromosome 1"/>
</dbReference>
<evidence type="ECO:0000313" key="2">
    <source>
        <dbReference type="EMBL" id="KAG8504260.1"/>
    </source>
</evidence>
<name>A0A8J6DDU8_9ROSI</name>
<reference evidence="2 3" key="1">
    <citation type="journal article" date="2021" name="bioRxiv">
        <title>The Gossypium anomalum genome as a resource for cotton improvement and evolutionary analysis of hybrid incompatibility.</title>
        <authorList>
            <person name="Grover C.E."/>
            <person name="Yuan D."/>
            <person name="Arick M.A."/>
            <person name="Miller E.R."/>
            <person name="Hu G."/>
            <person name="Peterson D.G."/>
            <person name="Wendel J.F."/>
            <person name="Udall J.A."/>
        </authorList>
    </citation>
    <scope>NUCLEOTIDE SEQUENCE [LARGE SCALE GENOMIC DNA]</scope>
    <source>
        <strain evidence="2">JFW-Udall</strain>
        <tissue evidence="2">Leaf</tissue>
    </source>
</reference>